<evidence type="ECO:0000313" key="2">
    <source>
        <dbReference type="EMBL" id="MBK1853390.1"/>
    </source>
</evidence>
<gene>
    <name evidence="2" type="ORF">JIN83_00310</name>
</gene>
<protein>
    <recommendedName>
        <fullName evidence="4">DUF4412 domain-containing protein</fullName>
    </recommendedName>
</protein>
<feature type="signal peptide" evidence="1">
    <location>
        <begin position="1"/>
        <end position="22"/>
    </location>
</feature>
<comment type="caution">
    <text evidence="2">The sequence shown here is derived from an EMBL/GenBank/DDBJ whole genome shotgun (WGS) entry which is preliminary data.</text>
</comment>
<dbReference type="EMBL" id="JAENIG010000001">
    <property type="protein sequence ID" value="MBK1853390.1"/>
    <property type="molecule type" value="Genomic_DNA"/>
</dbReference>
<feature type="chain" id="PRO_5041939603" description="DUF4412 domain-containing protein" evidence="1">
    <location>
        <begin position="23"/>
        <end position="255"/>
    </location>
</feature>
<evidence type="ECO:0008006" key="4">
    <source>
        <dbReference type="Google" id="ProtNLM"/>
    </source>
</evidence>
<evidence type="ECO:0000313" key="3">
    <source>
        <dbReference type="Proteomes" id="UP000634206"/>
    </source>
</evidence>
<evidence type="ECO:0000256" key="1">
    <source>
        <dbReference type="SAM" id="SignalP"/>
    </source>
</evidence>
<keyword evidence="1" id="KW-0732">Signal</keyword>
<keyword evidence="3" id="KW-1185">Reference proteome</keyword>
<sequence>MSPNIITLCSIVSLSLCASSLAEVVTIESKGGQKMTVTLVSRQGDKVVIRRATDGKEFTISPDSLSDQSKALVTNKMKNLDLAYPPLNCDVTIGKRRKYDKGSYYMKQMEITAKITLTNEDYKIPCPPCTMNVIFVGQDQRDTDTFMVLSNQEFKVTPTEDDLVKETEPFVTRYDSDNKGEGNIGGFKYVGYLVVVTGAKNQIVHTKTIYTALKNAMEVDATYATKLKTYPANTRLNKDMCKPQTMKVTPGIIRH</sequence>
<dbReference type="Proteomes" id="UP000634206">
    <property type="component" value="Unassembled WGS sequence"/>
</dbReference>
<organism evidence="2 3">
    <name type="scientific">Oceaniferula flava</name>
    <dbReference type="NCBI Taxonomy" id="2800421"/>
    <lineage>
        <taxon>Bacteria</taxon>
        <taxon>Pseudomonadati</taxon>
        <taxon>Verrucomicrobiota</taxon>
        <taxon>Verrucomicrobiia</taxon>
        <taxon>Verrucomicrobiales</taxon>
        <taxon>Verrucomicrobiaceae</taxon>
        <taxon>Oceaniferula</taxon>
    </lineage>
</organism>
<reference evidence="2" key="1">
    <citation type="submission" date="2021-01" db="EMBL/GenBank/DDBJ databases">
        <title>Modified the classification status of verrucomicrobia.</title>
        <authorList>
            <person name="Feng X."/>
        </authorList>
    </citation>
    <scope>NUCLEOTIDE SEQUENCE</scope>
    <source>
        <strain evidence="2">5K15</strain>
    </source>
</reference>
<proteinExistence type="predicted"/>
<accession>A0AAE2SBF9</accession>
<name>A0AAE2SBF9_9BACT</name>
<dbReference type="RefSeq" id="WP_309487989.1">
    <property type="nucleotide sequence ID" value="NZ_JAENIG010000001.1"/>
</dbReference>
<dbReference type="AlphaFoldDB" id="A0AAE2SBF9"/>